<accession>M8D834</accession>
<dbReference type="EnsemblPlants" id="EMT32651">
    <property type="protein sequence ID" value="EMT32651"/>
    <property type="gene ID" value="F775_09956"/>
</dbReference>
<dbReference type="AlphaFoldDB" id="M8D834"/>
<keyword evidence="2" id="KW-0446">Lipid-binding</keyword>
<dbReference type="PANTHER" id="PTHR23310">
    <property type="entry name" value="ACYL-COA-BINDING PROTEIN, ACBP"/>
    <property type="match status" value="1"/>
</dbReference>
<reference evidence="3" key="1">
    <citation type="submission" date="2015-06" db="UniProtKB">
        <authorList>
            <consortium name="EnsemblPlants"/>
        </authorList>
    </citation>
    <scope>IDENTIFICATION</scope>
</reference>
<dbReference type="GO" id="GO:0000062">
    <property type="term" value="F:fatty-acyl-CoA binding"/>
    <property type="evidence" value="ECO:0007669"/>
    <property type="project" value="InterPro"/>
</dbReference>
<dbReference type="PROSITE" id="PS51228">
    <property type="entry name" value="ACB_2"/>
    <property type="match status" value="1"/>
</dbReference>
<protein>
    <submittedName>
        <fullName evidence="3">Acyl-CoA-binding protein</fullName>
    </submittedName>
</protein>
<dbReference type="InterPro" id="IPR035984">
    <property type="entry name" value="Acyl-CoA-binding_sf"/>
</dbReference>
<evidence type="ECO:0000256" key="2">
    <source>
        <dbReference type="ARBA" id="ARBA00023121"/>
    </source>
</evidence>
<organism evidence="3">
    <name type="scientific">Aegilops tauschii</name>
    <name type="common">Tausch's goatgrass</name>
    <name type="synonym">Aegilops squarrosa</name>
    <dbReference type="NCBI Taxonomy" id="37682"/>
    <lineage>
        <taxon>Eukaryota</taxon>
        <taxon>Viridiplantae</taxon>
        <taxon>Streptophyta</taxon>
        <taxon>Embryophyta</taxon>
        <taxon>Tracheophyta</taxon>
        <taxon>Spermatophyta</taxon>
        <taxon>Magnoliopsida</taxon>
        <taxon>Liliopsida</taxon>
        <taxon>Poales</taxon>
        <taxon>Poaceae</taxon>
        <taxon>BOP clade</taxon>
        <taxon>Pooideae</taxon>
        <taxon>Triticodae</taxon>
        <taxon>Triticeae</taxon>
        <taxon>Triticinae</taxon>
        <taxon>Aegilops</taxon>
    </lineage>
</organism>
<dbReference type="InterPro" id="IPR000582">
    <property type="entry name" value="Acyl-CoA-binding_protein"/>
</dbReference>
<sequence length="123" mass="13219">MAVPAKGRAGPSGGGPGSRWCFESAARAAMAGCEDFEEYAEKAKALPETQSTSNEDKLILYGLFKHATVGVANTARPGMCNMRERAKWDAWEAVKDKSKEEAMNDYITKVKQLQEEAAAAGAC</sequence>
<proteinExistence type="inferred from homology"/>
<dbReference type="Pfam" id="PF00887">
    <property type="entry name" value="ACBP"/>
    <property type="match status" value="1"/>
</dbReference>
<name>M8D834_AEGTA</name>
<evidence type="ECO:0000313" key="3">
    <source>
        <dbReference type="EnsemblPlants" id="EMT32651"/>
    </source>
</evidence>
<dbReference type="Gene3D" id="1.20.80.10">
    <property type="match status" value="1"/>
</dbReference>
<dbReference type="PANTHER" id="PTHR23310:SF62">
    <property type="entry name" value="ACYL-COA BINDING PROTEIN 1, ISOFORM A"/>
    <property type="match status" value="1"/>
</dbReference>
<dbReference type="SUPFAM" id="SSF47027">
    <property type="entry name" value="Acyl-CoA binding protein"/>
    <property type="match status" value="1"/>
</dbReference>
<dbReference type="GO" id="GO:0006631">
    <property type="term" value="P:fatty acid metabolic process"/>
    <property type="evidence" value="ECO:0007669"/>
    <property type="project" value="TreeGrafter"/>
</dbReference>
<dbReference type="InterPro" id="IPR014352">
    <property type="entry name" value="FERM/acyl-CoA-bd_prot_sf"/>
</dbReference>
<dbReference type="PRINTS" id="PR00689">
    <property type="entry name" value="ACOABINDINGP"/>
</dbReference>
<comment type="similarity">
    <text evidence="1">Belongs to the ACBP family.</text>
</comment>
<evidence type="ECO:0000256" key="1">
    <source>
        <dbReference type="ARBA" id="ARBA00005567"/>
    </source>
</evidence>